<protein>
    <submittedName>
        <fullName evidence="1">Uncharacterized protein</fullName>
    </submittedName>
</protein>
<dbReference type="Proteomes" id="UP000001312">
    <property type="component" value="Unassembled WGS sequence"/>
</dbReference>
<dbReference type="RefSeq" id="XP_001592539.1">
    <property type="nucleotide sequence ID" value="XM_001592489.1"/>
</dbReference>
<reference evidence="2" key="1">
    <citation type="journal article" date="2011" name="PLoS Genet.">
        <title>Genomic analysis of the necrotrophic fungal pathogens Sclerotinia sclerotiorum and Botrytis cinerea.</title>
        <authorList>
            <person name="Amselem J."/>
            <person name="Cuomo C.A."/>
            <person name="van Kan J.A."/>
            <person name="Viaud M."/>
            <person name="Benito E.P."/>
            <person name="Couloux A."/>
            <person name="Coutinho P.M."/>
            <person name="de Vries R.P."/>
            <person name="Dyer P.S."/>
            <person name="Fillinger S."/>
            <person name="Fournier E."/>
            <person name="Gout L."/>
            <person name="Hahn M."/>
            <person name="Kohn L."/>
            <person name="Lapalu N."/>
            <person name="Plummer K.M."/>
            <person name="Pradier J.M."/>
            <person name="Quevillon E."/>
            <person name="Sharon A."/>
            <person name="Simon A."/>
            <person name="ten Have A."/>
            <person name="Tudzynski B."/>
            <person name="Tudzynski P."/>
            <person name="Wincker P."/>
            <person name="Andrew M."/>
            <person name="Anthouard V."/>
            <person name="Beever R.E."/>
            <person name="Beffa R."/>
            <person name="Benoit I."/>
            <person name="Bouzid O."/>
            <person name="Brault B."/>
            <person name="Chen Z."/>
            <person name="Choquer M."/>
            <person name="Collemare J."/>
            <person name="Cotton P."/>
            <person name="Danchin E.G."/>
            <person name="Da Silva C."/>
            <person name="Gautier A."/>
            <person name="Giraud C."/>
            <person name="Giraud T."/>
            <person name="Gonzalez C."/>
            <person name="Grossetete S."/>
            <person name="Guldener U."/>
            <person name="Henrissat B."/>
            <person name="Howlett B.J."/>
            <person name="Kodira C."/>
            <person name="Kretschmer M."/>
            <person name="Lappartient A."/>
            <person name="Leroch M."/>
            <person name="Levis C."/>
            <person name="Mauceli E."/>
            <person name="Neuveglise C."/>
            <person name="Oeser B."/>
            <person name="Pearson M."/>
            <person name="Poulain J."/>
            <person name="Poussereau N."/>
            <person name="Quesneville H."/>
            <person name="Rascle C."/>
            <person name="Schumacher J."/>
            <person name="Segurens B."/>
            <person name="Sexton A."/>
            <person name="Silva E."/>
            <person name="Sirven C."/>
            <person name="Soanes D.M."/>
            <person name="Talbot N.J."/>
            <person name="Templeton M."/>
            <person name="Yandava C."/>
            <person name="Yarden O."/>
            <person name="Zeng Q."/>
            <person name="Rollins J.A."/>
            <person name="Lebrun M.H."/>
            <person name="Dickman M."/>
        </authorList>
    </citation>
    <scope>NUCLEOTIDE SEQUENCE [LARGE SCALE GENOMIC DNA]</scope>
    <source>
        <strain evidence="2">ATCC 18683 / 1980 / Ss-1</strain>
    </source>
</reference>
<organism evidence="1 2">
    <name type="scientific">Sclerotinia sclerotiorum (strain ATCC 18683 / 1980 / Ss-1)</name>
    <name type="common">White mold</name>
    <name type="synonym">Whetzelinia sclerotiorum</name>
    <dbReference type="NCBI Taxonomy" id="665079"/>
    <lineage>
        <taxon>Eukaryota</taxon>
        <taxon>Fungi</taxon>
        <taxon>Dikarya</taxon>
        <taxon>Ascomycota</taxon>
        <taxon>Pezizomycotina</taxon>
        <taxon>Leotiomycetes</taxon>
        <taxon>Helotiales</taxon>
        <taxon>Sclerotiniaceae</taxon>
        <taxon>Sclerotinia</taxon>
    </lineage>
</organism>
<name>A7EN81_SCLS1</name>
<dbReference type="GeneID" id="5488404"/>
<gene>
    <name evidence="1" type="ORF">SS1G_06780</name>
</gene>
<keyword evidence="2" id="KW-1185">Reference proteome</keyword>
<dbReference type="KEGG" id="ssl:SS1G_06780"/>
<dbReference type="EMBL" id="CH476628">
    <property type="protein sequence ID" value="EDO04297.1"/>
    <property type="molecule type" value="Genomic_DNA"/>
</dbReference>
<dbReference type="AlphaFoldDB" id="A7EN81"/>
<proteinExistence type="predicted"/>
<dbReference type="InParanoid" id="A7EN81"/>
<evidence type="ECO:0000313" key="2">
    <source>
        <dbReference type="Proteomes" id="UP000001312"/>
    </source>
</evidence>
<evidence type="ECO:0000313" key="1">
    <source>
        <dbReference type="EMBL" id="EDO04297.1"/>
    </source>
</evidence>
<accession>A7EN81</accession>
<sequence>MTFEHKGEDLTGSHSLTWHQYQSKICQRRSLIDELSGLPAWHASGKKKQTDISQFDLADVMHVFKPRPAGTHKVLRYDTQYDDGIHVFGFVGPRICTSSFIPPSLRYPGFGTLLPNVGKGLLIHFSRTKGFLDFSFIFVDIS</sequence>